<accession>A0A4R0MMH8</accession>
<gene>
    <name evidence="10" type="ORF">EZ428_19435</name>
</gene>
<dbReference type="Pfam" id="PF18916">
    <property type="entry name" value="Lycopene_cyc"/>
    <property type="match status" value="2"/>
</dbReference>
<feature type="domain" description="Lycopene cyclase" evidence="9">
    <location>
        <begin position="4"/>
        <end position="95"/>
    </location>
</feature>
<evidence type="ECO:0000259" key="9">
    <source>
        <dbReference type="Pfam" id="PF18916"/>
    </source>
</evidence>
<feature type="transmembrane region" description="Helical" evidence="8">
    <location>
        <begin position="78"/>
        <end position="95"/>
    </location>
</feature>
<comment type="pathway">
    <text evidence="2">Carotenoid biosynthesis.</text>
</comment>
<evidence type="ECO:0000256" key="3">
    <source>
        <dbReference type="ARBA" id="ARBA00022692"/>
    </source>
</evidence>
<dbReference type="RefSeq" id="WP_131554875.1">
    <property type="nucleotide sequence ID" value="NZ_SJSK01000006.1"/>
</dbReference>
<keyword evidence="7" id="KW-0413">Isomerase</keyword>
<evidence type="ECO:0000256" key="1">
    <source>
        <dbReference type="ARBA" id="ARBA00004141"/>
    </source>
</evidence>
<dbReference type="GO" id="GO:0016117">
    <property type="term" value="P:carotenoid biosynthetic process"/>
    <property type="evidence" value="ECO:0007669"/>
    <property type="project" value="UniProtKB-KW"/>
</dbReference>
<feature type="transmembrane region" description="Helical" evidence="8">
    <location>
        <begin position="161"/>
        <end position="181"/>
    </location>
</feature>
<keyword evidence="5 8" id="KW-1133">Transmembrane helix</keyword>
<dbReference type="GO" id="GO:0045436">
    <property type="term" value="F:lycopene beta cyclase activity"/>
    <property type="evidence" value="ECO:0007669"/>
    <property type="project" value="UniProtKB-ARBA"/>
</dbReference>
<keyword evidence="3 8" id="KW-0812">Transmembrane</keyword>
<name>A0A4R0MMH8_9SPHI</name>
<dbReference type="GO" id="GO:0016020">
    <property type="term" value="C:membrane"/>
    <property type="evidence" value="ECO:0007669"/>
    <property type="project" value="UniProtKB-SubCell"/>
</dbReference>
<evidence type="ECO:0000256" key="2">
    <source>
        <dbReference type="ARBA" id="ARBA00004829"/>
    </source>
</evidence>
<keyword evidence="11" id="KW-1185">Reference proteome</keyword>
<evidence type="ECO:0000256" key="7">
    <source>
        <dbReference type="ARBA" id="ARBA00023235"/>
    </source>
</evidence>
<evidence type="ECO:0000313" key="11">
    <source>
        <dbReference type="Proteomes" id="UP000292884"/>
    </source>
</evidence>
<dbReference type="GO" id="GO:0016872">
    <property type="term" value="F:intramolecular lyase activity"/>
    <property type="evidence" value="ECO:0007669"/>
    <property type="project" value="InterPro"/>
</dbReference>
<feature type="transmembrane region" description="Helical" evidence="8">
    <location>
        <begin position="133"/>
        <end position="149"/>
    </location>
</feature>
<feature type="transmembrane region" description="Helical" evidence="8">
    <location>
        <begin position="34"/>
        <end position="58"/>
    </location>
</feature>
<reference evidence="10 11" key="1">
    <citation type="submission" date="2019-02" db="EMBL/GenBank/DDBJ databases">
        <title>Pedobacter sp. RP-1-13 sp. nov., isolated from Arctic soil.</title>
        <authorList>
            <person name="Dahal R.H."/>
        </authorList>
    </citation>
    <scope>NUCLEOTIDE SEQUENCE [LARGE SCALE GENOMIC DNA]</scope>
    <source>
        <strain evidence="10 11">RP-1-13</strain>
    </source>
</reference>
<organism evidence="10 11">
    <name type="scientific">Pedobacter frigiditerrae</name>
    <dbReference type="NCBI Taxonomy" id="2530452"/>
    <lineage>
        <taxon>Bacteria</taxon>
        <taxon>Pseudomonadati</taxon>
        <taxon>Bacteroidota</taxon>
        <taxon>Sphingobacteriia</taxon>
        <taxon>Sphingobacteriales</taxon>
        <taxon>Sphingobacteriaceae</taxon>
        <taxon>Pedobacter</taxon>
    </lineage>
</organism>
<evidence type="ECO:0000256" key="5">
    <source>
        <dbReference type="ARBA" id="ARBA00022989"/>
    </source>
</evidence>
<feature type="transmembrane region" description="Helical" evidence="8">
    <location>
        <begin position="6"/>
        <end position="22"/>
    </location>
</feature>
<sequence length="225" mass="26357">MTYTFLQLNLFLFLIPFALALDKKVFKIENIRSLIVPSLIVTVIFSEIAVFFTGLKVWEFNAAYLVGIYYRELPLEEYLFIFTFSFAGLGIYNYLNAKFPKNDLQKYSLALSHALMGVCIAMLFFAYTKWYPAITFAFLMMLLIGVEYINTLRFMYKFYRAFVASLILFYICYGVICNLPITTYQATENLGFDLFKIPFENYFFTMGMLLLGVYLLEFFKSRKSV</sequence>
<dbReference type="AlphaFoldDB" id="A0A4R0MMH8"/>
<evidence type="ECO:0000313" key="10">
    <source>
        <dbReference type="EMBL" id="TCC87910.1"/>
    </source>
</evidence>
<feature type="domain" description="Lycopene cyclase" evidence="9">
    <location>
        <begin position="129"/>
        <end position="219"/>
    </location>
</feature>
<comment type="subcellular location">
    <subcellularLocation>
        <location evidence="1">Membrane</location>
        <topology evidence="1">Multi-pass membrane protein</topology>
    </subcellularLocation>
</comment>
<proteinExistence type="predicted"/>
<dbReference type="OrthoDB" id="5195186at2"/>
<keyword evidence="4" id="KW-0125">Carotenoid biosynthesis</keyword>
<dbReference type="EMBL" id="SJSK01000006">
    <property type="protein sequence ID" value="TCC87910.1"/>
    <property type="molecule type" value="Genomic_DNA"/>
</dbReference>
<dbReference type="InterPro" id="IPR017825">
    <property type="entry name" value="Lycopene_cyclase_dom"/>
</dbReference>
<dbReference type="Proteomes" id="UP000292884">
    <property type="component" value="Unassembled WGS sequence"/>
</dbReference>
<feature type="transmembrane region" description="Helical" evidence="8">
    <location>
        <begin position="107"/>
        <end position="127"/>
    </location>
</feature>
<comment type="caution">
    <text evidence="10">The sequence shown here is derived from an EMBL/GenBank/DDBJ whole genome shotgun (WGS) entry which is preliminary data.</text>
</comment>
<evidence type="ECO:0000256" key="6">
    <source>
        <dbReference type="ARBA" id="ARBA00023136"/>
    </source>
</evidence>
<feature type="transmembrane region" description="Helical" evidence="8">
    <location>
        <begin position="201"/>
        <end position="219"/>
    </location>
</feature>
<protein>
    <submittedName>
        <fullName evidence="10">Lycopene cyclase domain-containing protein</fullName>
    </submittedName>
</protein>
<evidence type="ECO:0000256" key="8">
    <source>
        <dbReference type="SAM" id="Phobius"/>
    </source>
</evidence>
<evidence type="ECO:0000256" key="4">
    <source>
        <dbReference type="ARBA" id="ARBA00022746"/>
    </source>
</evidence>
<keyword evidence="6 8" id="KW-0472">Membrane</keyword>